<feature type="non-terminal residue" evidence="1">
    <location>
        <position position="178"/>
    </location>
</feature>
<dbReference type="PANTHER" id="PTHR35358">
    <property type="entry name" value="OS06G0711100 PROTEIN"/>
    <property type="match status" value="1"/>
</dbReference>
<accession>A0AAD5GBT3</accession>
<keyword evidence="2" id="KW-1185">Reference proteome</keyword>
<dbReference type="InterPro" id="IPR007942">
    <property type="entry name" value="PLipase-like"/>
</dbReference>
<proteinExistence type="predicted"/>
<name>A0AAD5GBT3_AMBAR</name>
<sequence length="178" mass="20068">LLDDDGDGELLVPKREQCDLAENVSPMLDSPEKFSISESDLVCVHGYKVKRSNATILEAIFKKHGDIAANCVFKSSSTRTHFLEVVCEVVRQIQTNDMIEMAEDIERQVSDAEAANINVSWIRARVEACHKREETSKRCSLLMEMKSNTSLVRAAAQMDLKERCAELMSAQERFKNAE</sequence>
<dbReference type="Proteomes" id="UP001206925">
    <property type="component" value="Unassembled WGS sequence"/>
</dbReference>
<protein>
    <recommendedName>
        <fullName evidence="3">Phospholipase-like protein</fullName>
    </recommendedName>
</protein>
<evidence type="ECO:0008006" key="3">
    <source>
        <dbReference type="Google" id="ProtNLM"/>
    </source>
</evidence>
<dbReference type="AlphaFoldDB" id="A0AAD5GBT3"/>
<evidence type="ECO:0000313" key="2">
    <source>
        <dbReference type="Proteomes" id="UP001206925"/>
    </source>
</evidence>
<gene>
    <name evidence="1" type="ORF">M8C21_010878</name>
</gene>
<comment type="caution">
    <text evidence="1">The sequence shown here is derived from an EMBL/GenBank/DDBJ whole genome shotgun (WGS) entry which is preliminary data.</text>
</comment>
<evidence type="ECO:0000313" key="1">
    <source>
        <dbReference type="EMBL" id="KAI7735714.1"/>
    </source>
</evidence>
<dbReference type="Pfam" id="PF05278">
    <property type="entry name" value="PEARLI-4"/>
    <property type="match status" value="1"/>
</dbReference>
<reference evidence="1" key="1">
    <citation type="submission" date="2022-06" db="EMBL/GenBank/DDBJ databases">
        <title>Uncovering the hologenomic basis of an extraordinary plant invasion.</title>
        <authorList>
            <person name="Bieker V.C."/>
            <person name="Martin M.D."/>
            <person name="Gilbert T."/>
            <person name="Hodgins K."/>
            <person name="Battlay P."/>
            <person name="Petersen B."/>
            <person name="Wilson J."/>
        </authorList>
    </citation>
    <scope>NUCLEOTIDE SEQUENCE</scope>
    <source>
        <strain evidence="1">AA19_3_7</strain>
        <tissue evidence="1">Leaf</tissue>
    </source>
</reference>
<organism evidence="1 2">
    <name type="scientific">Ambrosia artemisiifolia</name>
    <name type="common">Common ragweed</name>
    <dbReference type="NCBI Taxonomy" id="4212"/>
    <lineage>
        <taxon>Eukaryota</taxon>
        <taxon>Viridiplantae</taxon>
        <taxon>Streptophyta</taxon>
        <taxon>Embryophyta</taxon>
        <taxon>Tracheophyta</taxon>
        <taxon>Spermatophyta</taxon>
        <taxon>Magnoliopsida</taxon>
        <taxon>eudicotyledons</taxon>
        <taxon>Gunneridae</taxon>
        <taxon>Pentapetalae</taxon>
        <taxon>asterids</taxon>
        <taxon>campanulids</taxon>
        <taxon>Asterales</taxon>
        <taxon>Asteraceae</taxon>
        <taxon>Asteroideae</taxon>
        <taxon>Heliantheae alliance</taxon>
        <taxon>Heliantheae</taxon>
        <taxon>Ambrosia</taxon>
    </lineage>
</organism>
<feature type="non-terminal residue" evidence="1">
    <location>
        <position position="1"/>
    </location>
</feature>
<dbReference type="EMBL" id="JAMZMK010009446">
    <property type="protein sequence ID" value="KAI7735714.1"/>
    <property type="molecule type" value="Genomic_DNA"/>
</dbReference>
<dbReference type="PANTHER" id="PTHR35358:SF18">
    <property type="entry name" value="PHOSPHOLIPASE-LIKE PROTEIN-RELATED"/>
    <property type="match status" value="1"/>
</dbReference>